<protein>
    <recommendedName>
        <fullName evidence="9">Acetylglutamate kinase</fullName>
        <ecNumber evidence="9">2.7.2.8</ecNumber>
    </recommendedName>
    <alternativeName>
        <fullName evidence="9">N-acetyl-L-glutamate 5-phosphotransferase</fullName>
    </alternativeName>
    <alternativeName>
        <fullName evidence="9">NAG kinase</fullName>
        <shortName evidence="9">NAGK</shortName>
    </alternativeName>
</protein>
<name>A0A0V8M2U1_9CHLR</name>
<evidence type="ECO:0000256" key="7">
    <source>
        <dbReference type="ARBA" id="ARBA00022840"/>
    </source>
</evidence>
<dbReference type="HAMAP" id="MF_00082">
    <property type="entry name" value="ArgB"/>
    <property type="match status" value="1"/>
</dbReference>
<reference evidence="11 12" key="1">
    <citation type="journal article" date="2015" name="Sci. Rep.">
        <title>A comparative genomics and reductive dehalogenase gene transcription study of two chloroethene-respiring bacteria, Dehalococcoides mccartyi strains MB and 11a.</title>
        <authorList>
            <person name="Low A."/>
            <person name="Shen Z."/>
            <person name="Cheng D."/>
            <person name="Rogers M.J."/>
            <person name="Lee P.K."/>
            <person name="He J."/>
        </authorList>
    </citation>
    <scope>NUCLEOTIDE SEQUENCE [LARGE SCALE GENOMIC DNA]</scope>
    <source>
        <strain evidence="11 12">MB</strain>
    </source>
</reference>
<dbReference type="InterPro" id="IPR001048">
    <property type="entry name" value="Asp/Glu/Uridylate_kinase"/>
</dbReference>
<dbReference type="Pfam" id="PF00696">
    <property type="entry name" value="AA_kinase"/>
    <property type="match status" value="1"/>
</dbReference>
<dbReference type="InterPro" id="IPR036393">
    <property type="entry name" value="AceGlu_kinase-like_sf"/>
</dbReference>
<dbReference type="GO" id="GO:0042450">
    <property type="term" value="P:L-arginine biosynthetic process via ornithine"/>
    <property type="evidence" value="ECO:0007669"/>
    <property type="project" value="UniProtKB-UniRule"/>
</dbReference>
<evidence type="ECO:0000256" key="4">
    <source>
        <dbReference type="ARBA" id="ARBA00022679"/>
    </source>
</evidence>
<feature type="binding site" evidence="9">
    <location>
        <position position="68"/>
    </location>
    <ligand>
        <name>substrate</name>
    </ligand>
</feature>
<evidence type="ECO:0000259" key="10">
    <source>
        <dbReference type="Pfam" id="PF00696"/>
    </source>
</evidence>
<sequence length="272" mass="28048">MNVSQVSNHIVVIKLGGSVLSSKDTSLKDIAALKQLGLKPVLIHGGASTVSDWSAKLGLETRLVNGERVTDDPTLDVVAAVLTGLVNKEIVAALLDMGVQAAGISGVDGATITGQMRATETGYLGDVTAVNTGLINALLDKDITPVISPVSFHHTKRPSGSRRLININGDPAAGEIAAALQAERLVFMTDVPAVKGKNGEALGEISAEHAAELLSSGTASGGMIPKLRSCLKATLAGASACIIDGRIPHMLVRELTEGNCGTTIIGQHLRRS</sequence>
<dbReference type="SMR" id="A0A0V8M2U1"/>
<dbReference type="GO" id="GO:0003991">
    <property type="term" value="F:acetylglutamate kinase activity"/>
    <property type="evidence" value="ECO:0007669"/>
    <property type="project" value="UniProtKB-UniRule"/>
</dbReference>
<dbReference type="InterPro" id="IPR001057">
    <property type="entry name" value="Glu/AcGlu_kinase"/>
</dbReference>
<comment type="function">
    <text evidence="9">Catalyzes the ATP-dependent phosphorylation of N-acetyl-L-glutamate.</text>
</comment>
<dbReference type="PIRSF" id="PIRSF000728">
    <property type="entry name" value="NAGK"/>
    <property type="match status" value="1"/>
</dbReference>
<evidence type="ECO:0000256" key="5">
    <source>
        <dbReference type="ARBA" id="ARBA00022741"/>
    </source>
</evidence>
<dbReference type="SUPFAM" id="SSF53633">
    <property type="entry name" value="Carbamate kinase-like"/>
    <property type="match status" value="1"/>
</dbReference>
<evidence type="ECO:0000256" key="2">
    <source>
        <dbReference type="ARBA" id="ARBA00022571"/>
    </source>
</evidence>
<feature type="site" description="Transition state stabilizer" evidence="9">
    <location>
        <position position="14"/>
    </location>
</feature>
<evidence type="ECO:0000256" key="9">
    <source>
        <dbReference type="HAMAP-Rule" id="MF_00082"/>
    </source>
</evidence>
<evidence type="ECO:0000313" key="12">
    <source>
        <dbReference type="Proteomes" id="UP000053577"/>
    </source>
</evidence>
<keyword evidence="7 9" id="KW-0067">ATP-binding</keyword>
<dbReference type="GO" id="GO:0005524">
    <property type="term" value="F:ATP binding"/>
    <property type="evidence" value="ECO:0007669"/>
    <property type="project" value="UniProtKB-UniRule"/>
</dbReference>
<keyword evidence="3 9" id="KW-0028">Amino-acid biosynthesis</keyword>
<keyword evidence="2 9" id="KW-0055">Arginine biosynthesis</keyword>
<keyword evidence="5 9" id="KW-0547">Nucleotide-binding</keyword>
<dbReference type="OrthoDB" id="9803155at2"/>
<dbReference type="NCBIfam" id="TIGR00761">
    <property type="entry name" value="argB"/>
    <property type="match status" value="1"/>
</dbReference>
<feature type="binding site" evidence="9">
    <location>
        <begin position="46"/>
        <end position="47"/>
    </location>
    <ligand>
        <name>substrate</name>
    </ligand>
</feature>
<keyword evidence="4 9" id="KW-0808">Transferase</keyword>
<comment type="similarity">
    <text evidence="9">Belongs to the acetylglutamate kinase family. ArgB subfamily.</text>
</comment>
<evidence type="ECO:0000256" key="8">
    <source>
        <dbReference type="ARBA" id="ARBA00048141"/>
    </source>
</evidence>
<dbReference type="PRINTS" id="PR00474">
    <property type="entry name" value="GLU5KINASE"/>
</dbReference>
<evidence type="ECO:0000313" key="11">
    <source>
        <dbReference type="EMBL" id="KSV18085.1"/>
    </source>
</evidence>
<comment type="subcellular location">
    <subcellularLocation>
        <location evidence="9">Cytoplasm</location>
    </subcellularLocation>
</comment>
<dbReference type="GO" id="GO:0005737">
    <property type="term" value="C:cytoplasm"/>
    <property type="evidence" value="ECO:0007669"/>
    <property type="project" value="UniProtKB-SubCell"/>
</dbReference>
<dbReference type="InterPro" id="IPR004662">
    <property type="entry name" value="AcgluKinase_fam"/>
</dbReference>
<dbReference type="EMBL" id="JGYD01000018">
    <property type="protein sequence ID" value="KSV18085.1"/>
    <property type="molecule type" value="Genomic_DNA"/>
</dbReference>
<dbReference type="CDD" id="cd04238">
    <property type="entry name" value="AAK_NAGK-like"/>
    <property type="match status" value="1"/>
</dbReference>
<organism evidence="11 12">
    <name type="scientific">Dehalococcoides mccartyi</name>
    <dbReference type="NCBI Taxonomy" id="61435"/>
    <lineage>
        <taxon>Bacteria</taxon>
        <taxon>Bacillati</taxon>
        <taxon>Chloroflexota</taxon>
        <taxon>Dehalococcoidia</taxon>
        <taxon>Dehalococcoidales</taxon>
        <taxon>Dehalococcoidaceae</taxon>
        <taxon>Dehalococcoides</taxon>
    </lineage>
</organism>
<proteinExistence type="inferred from homology"/>
<evidence type="ECO:0000256" key="3">
    <source>
        <dbReference type="ARBA" id="ARBA00022605"/>
    </source>
</evidence>
<keyword evidence="9" id="KW-0963">Cytoplasm</keyword>
<dbReference type="PATRIC" id="fig|243164.10.peg.1186"/>
<feature type="site" description="Transition state stabilizer" evidence="9">
    <location>
        <position position="226"/>
    </location>
</feature>
<feature type="domain" description="Aspartate/glutamate/uridylate kinase" evidence="10">
    <location>
        <begin position="10"/>
        <end position="243"/>
    </location>
</feature>
<dbReference type="Gene3D" id="3.40.1160.10">
    <property type="entry name" value="Acetylglutamate kinase-like"/>
    <property type="match status" value="1"/>
</dbReference>
<accession>A0A0V8M2U1</accession>
<comment type="catalytic activity">
    <reaction evidence="8 9">
        <text>N-acetyl-L-glutamate + ATP = N-acetyl-L-glutamyl 5-phosphate + ADP</text>
        <dbReference type="Rhea" id="RHEA:14629"/>
        <dbReference type="ChEBI" id="CHEBI:30616"/>
        <dbReference type="ChEBI" id="CHEBI:44337"/>
        <dbReference type="ChEBI" id="CHEBI:57936"/>
        <dbReference type="ChEBI" id="CHEBI:456216"/>
        <dbReference type="EC" id="2.7.2.8"/>
    </reaction>
</comment>
<dbReference type="GeneID" id="3229442"/>
<dbReference type="Proteomes" id="UP000053577">
    <property type="component" value="Unassembled WGS sequence"/>
</dbReference>
<comment type="caution">
    <text evidence="11">The sequence shown here is derived from an EMBL/GenBank/DDBJ whole genome shotgun (WGS) entry which is preliminary data.</text>
</comment>
<dbReference type="InterPro" id="IPR037528">
    <property type="entry name" value="ArgB"/>
</dbReference>
<dbReference type="AlphaFoldDB" id="A0A0V8M2U1"/>
<dbReference type="PANTHER" id="PTHR23342:SF0">
    <property type="entry name" value="N-ACETYLGLUTAMATE SYNTHASE, MITOCHONDRIAL"/>
    <property type="match status" value="1"/>
</dbReference>
<feature type="binding site" evidence="9">
    <location>
        <position position="166"/>
    </location>
    <ligand>
        <name>substrate</name>
    </ligand>
</feature>
<evidence type="ECO:0000256" key="6">
    <source>
        <dbReference type="ARBA" id="ARBA00022777"/>
    </source>
</evidence>
<comment type="pathway">
    <text evidence="1 9">Amino-acid biosynthesis; L-arginine biosynthesis; N(2)-acetyl-L-ornithine from L-glutamate: step 2/4.</text>
</comment>
<keyword evidence="6 9" id="KW-0418">Kinase</keyword>
<dbReference type="PANTHER" id="PTHR23342">
    <property type="entry name" value="N-ACETYLGLUTAMATE SYNTHASE"/>
    <property type="match status" value="1"/>
</dbReference>
<evidence type="ECO:0000256" key="1">
    <source>
        <dbReference type="ARBA" id="ARBA00004828"/>
    </source>
</evidence>
<dbReference type="EC" id="2.7.2.8" evidence="9"/>
<gene>
    <name evidence="9" type="primary">argB</name>
    <name evidence="11" type="ORF">DA01_05445</name>
</gene>
<dbReference type="UniPathway" id="UPA00068">
    <property type="reaction ID" value="UER00107"/>
</dbReference>
<dbReference type="RefSeq" id="WP_010936946.1">
    <property type="nucleotide sequence ID" value="NZ_JAUJEL010000001.1"/>
</dbReference>